<sequence length="384" mass="41560">MKRSLLIFFMLSVGYSHAAHYECSVAQSFPIKDTVFGINSIISVGNDVPVGTVVYRARFMQGPMGIDCKPVDDSGYNQRVDLPHVVDFFSTPTSVVTGITEPNVGEKVFVTNIPGIGVSIRLNGKMPFTDTVAYNSYTKPNSWATNQSIDVMYDVALIKTGPVTPGSVNASNFPTLLTTFISPPAPTGNTFSGFPFPHSKVSFQGTVQITQSTCRIETADKLVEMGSYPLKNLISDSNYGRVTEWKNASLRLTGCQFSPGFYNNNNASIYVHMEGGASAGIPDKNTVKLSLRTLTSLIDPIKGIIALAPEPDSASGVGIQIGVKKNNNTWIEPFNFSTNEAIFPPASPQDQWIDIPIFARYIVTGNPVTPGKANAAVVYTLDYL</sequence>
<dbReference type="SUPFAM" id="SSF49401">
    <property type="entry name" value="Bacterial adhesins"/>
    <property type="match status" value="1"/>
</dbReference>
<gene>
    <name evidence="7" type="ORF">EJE24_22645</name>
</gene>
<keyword evidence="4" id="KW-0281">Fimbrium</keyword>
<dbReference type="GO" id="GO:0009289">
    <property type="term" value="C:pilus"/>
    <property type="evidence" value="ECO:0007669"/>
    <property type="project" value="UniProtKB-SubCell"/>
</dbReference>
<dbReference type="InterPro" id="IPR008966">
    <property type="entry name" value="Adhesion_dom_sf"/>
</dbReference>
<dbReference type="InterPro" id="IPR000259">
    <property type="entry name" value="Adhesion_dom_fimbrial"/>
</dbReference>
<evidence type="ECO:0000256" key="1">
    <source>
        <dbReference type="ARBA" id="ARBA00004561"/>
    </source>
</evidence>
<dbReference type="AlphaFoldDB" id="A0A3R9VVV9"/>
<dbReference type="PANTHER" id="PTHR33420">
    <property type="entry name" value="FIMBRIAL SUBUNIT ELFA-RELATED"/>
    <property type="match status" value="1"/>
</dbReference>
<name>A0A3R9VVV9_9ENTR</name>
<dbReference type="Gene3D" id="2.60.40.1090">
    <property type="entry name" value="Fimbrial-type adhesion domain"/>
    <property type="match status" value="1"/>
</dbReference>
<evidence type="ECO:0000256" key="2">
    <source>
        <dbReference type="ARBA" id="ARBA00006671"/>
    </source>
</evidence>
<protein>
    <recommendedName>
        <fullName evidence="6">Fimbrial-type adhesion domain-containing protein</fullName>
    </recommendedName>
</protein>
<dbReference type="InterPro" id="IPR050263">
    <property type="entry name" value="Bact_Fimbrial_Adh_Pro"/>
</dbReference>
<dbReference type="RefSeq" id="WP_125915632.1">
    <property type="nucleotide sequence ID" value="NZ_RWHU01000012.1"/>
</dbReference>
<evidence type="ECO:0000313" key="8">
    <source>
        <dbReference type="Proteomes" id="UP000276389"/>
    </source>
</evidence>
<dbReference type="Proteomes" id="UP000276389">
    <property type="component" value="Unassembled WGS sequence"/>
</dbReference>
<evidence type="ECO:0000256" key="4">
    <source>
        <dbReference type="ARBA" id="ARBA00023263"/>
    </source>
</evidence>
<dbReference type="PANTHER" id="PTHR33420:SF3">
    <property type="entry name" value="FIMBRIAL SUBUNIT ELFA"/>
    <property type="match status" value="1"/>
</dbReference>
<dbReference type="InterPro" id="IPR036937">
    <property type="entry name" value="Adhesion_dom_fimbrial_sf"/>
</dbReference>
<dbReference type="Gene3D" id="2.60.40.3310">
    <property type="match status" value="1"/>
</dbReference>
<comment type="subcellular location">
    <subcellularLocation>
        <location evidence="1">Fimbrium</location>
    </subcellularLocation>
</comment>
<evidence type="ECO:0000313" key="7">
    <source>
        <dbReference type="EMBL" id="RSK63148.1"/>
    </source>
</evidence>
<keyword evidence="3 5" id="KW-0732">Signal</keyword>
<dbReference type="GO" id="GO:0043709">
    <property type="term" value="P:cell adhesion involved in single-species biofilm formation"/>
    <property type="evidence" value="ECO:0007669"/>
    <property type="project" value="TreeGrafter"/>
</dbReference>
<reference evidence="7 8" key="1">
    <citation type="submission" date="2018-12" db="EMBL/GenBank/DDBJ databases">
        <title>The Genome Submission of two Enterobacter spp. strains.</title>
        <authorList>
            <person name="Wu W."/>
            <person name="Wei L."/>
            <person name="Feng Y."/>
            <person name="Zong Z."/>
        </authorList>
    </citation>
    <scope>NUCLEOTIDE SEQUENCE [LARGE SCALE GENOMIC DNA]</scope>
    <source>
        <strain evidence="7 8">WCHEHu045002</strain>
    </source>
</reference>
<feature type="signal peptide" evidence="5">
    <location>
        <begin position="1"/>
        <end position="18"/>
    </location>
</feature>
<accession>A0A3R9VVV9</accession>
<feature type="chain" id="PRO_5018559845" description="Fimbrial-type adhesion domain-containing protein" evidence="5">
    <location>
        <begin position="19"/>
        <end position="384"/>
    </location>
</feature>
<dbReference type="Pfam" id="PF00419">
    <property type="entry name" value="Fimbrial"/>
    <property type="match status" value="1"/>
</dbReference>
<organism evidence="7 8">
    <name type="scientific">Enterobacter huaxiensis</name>
    <dbReference type="NCBI Taxonomy" id="2494702"/>
    <lineage>
        <taxon>Bacteria</taxon>
        <taxon>Pseudomonadati</taxon>
        <taxon>Pseudomonadota</taxon>
        <taxon>Gammaproteobacteria</taxon>
        <taxon>Enterobacterales</taxon>
        <taxon>Enterobacteriaceae</taxon>
        <taxon>Enterobacter</taxon>
    </lineage>
</organism>
<evidence type="ECO:0000259" key="6">
    <source>
        <dbReference type="Pfam" id="PF00419"/>
    </source>
</evidence>
<comment type="caution">
    <text evidence="7">The sequence shown here is derived from an EMBL/GenBank/DDBJ whole genome shotgun (WGS) entry which is preliminary data.</text>
</comment>
<evidence type="ECO:0000256" key="5">
    <source>
        <dbReference type="SAM" id="SignalP"/>
    </source>
</evidence>
<dbReference type="EMBL" id="RWHU01000012">
    <property type="protein sequence ID" value="RSK63148.1"/>
    <property type="molecule type" value="Genomic_DNA"/>
</dbReference>
<proteinExistence type="inferred from homology"/>
<evidence type="ECO:0000256" key="3">
    <source>
        <dbReference type="ARBA" id="ARBA00022729"/>
    </source>
</evidence>
<comment type="similarity">
    <text evidence="2">Belongs to the fimbrial protein family.</text>
</comment>
<feature type="domain" description="Fimbrial-type adhesion" evidence="6">
    <location>
        <begin position="202"/>
        <end position="383"/>
    </location>
</feature>